<evidence type="ECO:0000313" key="1">
    <source>
        <dbReference type="EMBL" id="KAK9531512.1"/>
    </source>
</evidence>
<dbReference type="AlphaFoldDB" id="A0AAW1F9S2"/>
<organism evidence="1 2">
    <name type="scientific">Zoarces viviparus</name>
    <name type="common">Viviparous eelpout</name>
    <name type="synonym">Blennius viviparus</name>
    <dbReference type="NCBI Taxonomy" id="48416"/>
    <lineage>
        <taxon>Eukaryota</taxon>
        <taxon>Metazoa</taxon>
        <taxon>Chordata</taxon>
        <taxon>Craniata</taxon>
        <taxon>Vertebrata</taxon>
        <taxon>Euteleostomi</taxon>
        <taxon>Actinopterygii</taxon>
        <taxon>Neopterygii</taxon>
        <taxon>Teleostei</taxon>
        <taxon>Neoteleostei</taxon>
        <taxon>Acanthomorphata</taxon>
        <taxon>Eupercaria</taxon>
        <taxon>Perciformes</taxon>
        <taxon>Cottioidei</taxon>
        <taxon>Zoarcales</taxon>
        <taxon>Zoarcidae</taxon>
        <taxon>Zoarcinae</taxon>
        <taxon>Zoarces</taxon>
    </lineage>
</organism>
<keyword evidence="2" id="KW-1185">Reference proteome</keyword>
<reference evidence="1 2" key="1">
    <citation type="journal article" date="2024" name="Genome Biol. Evol.">
        <title>Chromosome-level genome assembly of the viviparous eelpout Zoarces viviparus.</title>
        <authorList>
            <person name="Fuhrmann N."/>
            <person name="Brasseur M.V."/>
            <person name="Bakowski C.E."/>
            <person name="Podsiadlowski L."/>
            <person name="Prost S."/>
            <person name="Krehenwinkel H."/>
            <person name="Mayer C."/>
        </authorList>
    </citation>
    <scope>NUCLEOTIDE SEQUENCE [LARGE SCALE GENOMIC DNA]</scope>
    <source>
        <strain evidence="1">NO-MEL_2022_Ind0_liver</strain>
    </source>
</reference>
<comment type="caution">
    <text evidence="1">The sequence shown here is derived from an EMBL/GenBank/DDBJ whole genome shotgun (WGS) entry which is preliminary data.</text>
</comment>
<accession>A0AAW1F9S2</accession>
<dbReference type="EMBL" id="JBCEZU010000089">
    <property type="protein sequence ID" value="KAK9531512.1"/>
    <property type="molecule type" value="Genomic_DNA"/>
</dbReference>
<proteinExistence type="predicted"/>
<evidence type="ECO:0000313" key="2">
    <source>
        <dbReference type="Proteomes" id="UP001488805"/>
    </source>
</evidence>
<protein>
    <submittedName>
        <fullName evidence="1">Uncharacterized protein</fullName>
    </submittedName>
</protein>
<name>A0AAW1F9S2_ZOAVI</name>
<sequence length="103" mass="11076">MIPPGFGRMASASTDRPSNLFFLDGTVLDGYFLPPSSAPFSSFMHQRWLACRSARQLSALIRCLAGSDRTSGMVGVLAGSCPWHKARGTDVEDGEARPVRDTG</sequence>
<dbReference type="Proteomes" id="UP001488805">
    <property type="component" value="Unassembled WGS sequence"/>
</dbReference>
<gene>
    <name evidence="1" type="ORF">VZT92_010933</name>
</gene>